<dbReference type="SUPFAM" id="SSF54495">
    <property type="entry name" value="UBC-like"/>
    <property type="match status" value="1"/>
</dbReference>
<accession>A0AAU9IUY2</accession>
<dbReference type="Gene3D" id="3.10.110.10">
    <property type="entry name" value="Ubiquitin Conjugating Enzyme"/>
    <property type="match status" value="1"/>
</dbReference>
<name>A0AAU9IUY2_9CILI</name>
<reference evidence="2" key="1">
    <citation type="submission" date="2021-09" db="EMBL/GenBank/DDBJ databases">
        <authorList>
            <consortium name="AG Swart"/>
            <person name="Singh M."/>
            <person name="Singh A."/>
            <person name="Seah K."/>
            <person name="Emmerich C."/>
        </authorList>
    </citation>
    <scope>NUCLEOTIDE SEQUENCE</scope>
    <source>
        <strain evidence="2">ATCC30299</strain>
    </source>
</reference>
<dbReference type="PROSITE" id="PS50127">
    <property type="entry name" value="UBC_2"/>
    <property type="match status" value="1"/>
</dbReference>
<feature type="domain" description="UBC core" evidence="1">
    <location>
        <begin position="1"/>
        <end position="144"/>
    </location>
</feature>
<comment type="caution">
    <text evidence="2">The sequence shown here is derived from an EMBL/GenBank/DDBJ whole genome shotgun (WGS) entry which is preliminary data.</text>
</comment>
<dbReference type="SMART" id="SM00212">
    <property type="entry name" value="UBCc"/>
    <property type="match status" value="1"/>
</dbReference>
<gene>
    <name evidence="2" type="ORF">BSTOLATCC_MIC22022</name>
</gene>
<dbReference type="AlphaFoldDB" id="A0AAU9IUY2"/>
<dbReference type="Proteomes" id="UP001162131">
    <property type="component" value="Unassembled WGS sequence"/>
</dbReference>
<sequence length="144" mass="16964">MATKRINLELQRLKNKNLTHIVYQPYENNIFNCWGMIEGPENTPYQGGIFYVLIKLPLDYPFKNPKIYFMTKIFHPAVSESGKICCNTVFDEWSPKNTIEYLLQLIWEHLKNPVCCCGVGANLFKNDKNRFIQTAQQWTQYYAN</sequence>
<dbReference type="InterPro" id="IPR000608">
    <property type="entry name" value="UBC"/>
</dbReference>
<dbReference type="EMBL" id="CAJZBQ010000021">
    <property type="protein sequence ID" value="CAG9318652.1"/>
    <property type="molecule type" value="Genomic_DNA"/>
</dbReference>
<protein>
    <recommendedName>
        <fullName evidence="1">UBC core domain-containing protein</fullName>
    </recommendedName>
</protein>
<dbReference type="PANTHER" id="PTHR24068">
    <property type="entry name" value="UBIQUITIN-CONJUGATING ENZYME E2"/>
    <property type="match status" value="1"/>
</dbReference>
<evidence type="ECO:0000259" key="1">
    <source>
        <dbReference type="PROSITE" id="PS50127"/>
    </source>
</evidence>
<evidence type="ECO:0000313" key="2">
    <source>
        <dbReference type="EMBL" id="CAG9318652.1"/>
    </source>
</evidence>
<dbReference type="Pfam" id="PF00179">
    <property type="entry name" value="UQ_con"/>
    <property type="match status" value="1"/>
</dbReference>
<keyword evidence="3" id="KW-1185">Reference proteome</keyword>
<proteinExistence type="predicted"/>
<organism evidence="2 3">
    <name type="scientific">Blepharisma stoltei</name>
    <dbReference type="NCBI Taxonomy" id="1481888"/>
    <lineage>
        <taxon>Eukaryota</taxon>
        <taxon>Sar</taxon>
        <taxon>Alveolata</taxon>
        <taxon>Ciliophora</taxon>
        <taxon>Postciliodesmatophora</taxon>
        <taxon>Heterotrichea</taxon>
        <taxon>Heterotrichida</taxon>
        <taxon>Blepharismidae</taxon>
        <taxon>Blepharisma</taxon>
    </lineage>
</organism>
<evidence type="ECO:0000313" key="3">
    <source>
        <dbReference type="Proteomes" id="UP001162131"/>
    </source>
</evidence>
<dbReference type="InterPro" id="IPR016135">
    <property type="entry name" value="UBQ-conjugating_enzyme/RWD"/>
</dbReference>